<dbReference type="AlphaFoldDB" id="A0A9D4MGH2"/>
<organism evidence="1 2">
    <name type="scientific">Dreissena polymorpha</name>
    <name type="common">Zebra mussel</name>
    <name type="synonym">Mytilus polymorpha</name>
    <dbReference type="NCBI Taxonomy" id="45954"/>
    <lineage>
        <taxon>Eukaryota</taxon>
        <taxon>Metazoa</taxon>
        <taxon>Spiralia</taxon>
        <taxon>Lophotrochozoa</taxon>
        <taxon>Mollusca</taxon>
        <taxon>Bivalvia</taxon>
        <taxon>Autobranchia</taxon>
        <taxon>Heteroconchia</taxon>
        <taxon>Euheterodonta</taxon>
        <taxon>Imparidentia</taxon>
        <taxon>Neoheterodontei</taxon>
        <taxon>Myida</taxon>
        <taxon>Dreissenoidea</taxon>
        <taxon>Dreissenidae</taxon>
        <taxon>Dreissena</taxon>
    </lineage>
</organism>
<gene>
    <name evidence="1" type="ORF">DPMN_039043</name>
</gene>
<dbReference type="Proteomes" id="UP000828390">
    <property type="component" value="Unassembled WGS sequence"/>
</dbReference>
<proteinExistence type="predicted"/>
<comment type="caution">
    <text evidence="1">The sequence shown here is derived from an EMBL/GenBank/DDBJ whole genome shotgun (WGS) entry which is preliminary data.</text>
</comment>
<reference evidence="1" key="2">
    <citation type="submission" date="2020-11" db="EMBL/GenBank/DDBJ databases">
        <authorList>
            <person name="McCartney M.A."/>
            <person name="Auch B."/>
            <person name="Kono T."/>
            <person name="Mallez S."/>
            <person name="Becker A."/>
            <person name="Gohl D.M."/>
            <person name="Silverstein K.A.T."/>
            <person name="Koren S."/>
            <person name="Bechman K.B."/>
            <person name="Herman A."/>
            <person name="Abrahante J.E."/>
            <person name="Garbe J."/>
        </authorList>
    </citation>
    <scope>NUCLEOTIDE SEQUENCE</scope>
    <source>
        <strain evidence="1">Duluth1</strain>
        <tissue evidence="1">Whole animal</tissue>
    </source>
</reference>
<dbReference type="EMBL" id="JAIWYP010000002">
    <property type="protein sequence ID" value="KAH3875766.1"/>
    <property type="molecule type" value="Genomic_DNA"/>
</dbReference>
<protein>
    <submittedName>
        <fullName evidence="1">Uncharacterized protein</fullName>
    </submittedName>
</protein>
<evidence type="ECO:0000313" key="1">
    <source>
        <dbReference type="EMBL" id="KAH3875766.1"/>
    </source>
</evidence>
<evidence type="ECO:0000313" key="2">
    <source>
        <dbReference type="Proteomes" id="UP000828390"/>
    </source>
</evidence>
<sequence>MEQCITDHSETPAVLDRDEPTVLMRTASATSSVRRHCRRVVKRVQPIRNSNLVS</sequence>
<name>A0A9D4MGH2_DREPO</name>
<keyword evidence="2" id="KW-1185">Reference proteome</keyword>
<reference evidence="1" key="1">
    <citation type="journal article" date="2019" name="bioRxiv">
        <title>The Genome of the Zebra Mussel, Dreissena polymorpha: A Resource for Invasive Species Research.</title>
        <authorList>
            <person name="McCartney M.A."/>
            <person name="Auch B."/>
            <person name="Kono T."/>
            <person name="Mallez S."/>
            <person name="Zhang Y."/>
            <person name="Obille A."/>
            <person name="Becker A."/>
            <person name="Abrahante J.E."/>
            <person name="Garbe J."/>
            <person name="Badalamenti J.P."/>
            <person name="Herman A."/>
            <person name="Mangelson H."/>
            <person name="Liachko I."/>
            <person name="Sullivan S."/>
            <person name="Sone E.D."/>
            <person name="Koren S."/>
            <person name="Silverstein K.A.T."/>
            <person name="Beckman K.B."/>
            <person name="Gohl D.M."/>
        </authorList>
    </citation>
    <scope>NUCLEOTIDE SEQUENCE</scope>
    <source>
        <strain evidence="1">Duluth1</strain>
        <tissue evidence="1">Whole animal</tissue>
    </source>
</reference>
<accession>A0A9D4MGH2</accession>